<dbReference type="PANTHER" id="PTHR33908:SF3">
    <property type="entry name" value="UNDECAPRENYL PHOSPHATE-ALPHA-4-AMINO-4-DEOXY-L-ARABINOSE ARABINOSYL TRANSFERASE"/>
    <property type="match status" value="1"/>
</dbReference>
<protein>
    <submittedName>
        <fullName evidence="11">Glycosyltransferase family 39 protein</fullName>
    </submittedName>
</protein>
<dbReference type="GO" id="GO:0009103">
    <property type="term" value="P:lipopolysaccharide biosynthetic process"/>
    <property type="evidence" value="ECO:0007669"/>
    <property type="project" value="UniProtKB-ARBA"/>
</dbReference>
<dbReference type="GO" id="GO:0016763">
    <property type="term" value="F:pentosyltransferase activity"/>
    <property type="evidence" value="ECO:0007669"/>
    <property type="project" value="TreeGrafter"/>
</dbReference>
<keyword evidence="3" id="KW-0328">Glycosyltransferase</keyword>
<feature type="transmembrane region" description="Helical" evidence="9">
    <location>
        <begin position="244"/>
        <end position="263"/>
    </location>
</feature>
<dbReference type="InterPro" id="IPR038731">
    <property type="entry name" value="RgtA/B/C-like"/>
</dbReference>
<feature type="transmembrane region" description="Helical" evidence="9">
    <location>
        <begin position="180"/>
        <end position="199"/>
    </location>
</feature>
<feature type="transmembrane region" description="Helical" evidence="9">
    <location>
        <begin position="309"/>
        <end position="334"/>
    </location>
</feature>
<keyword evidence="4 11" id="KW-0808">Transferase</keyword>
<keyword evidence="7 9" id="KW-0472">Membrane</keyword>
<keyword evidence="6 9" id="KW-1133">Transmembrane helix</keyword>
<dbReference type="AlphaFoldDB" id="A0A7H8N4D0"/>
<evidence type="ECO:0000256" key="4">
    <source>
        <dbReference type="ARBA" id="ARBA00022679"/>
    </source>
</evidence>
<evidence type="ECO:0000256" key="8">
    <source>
        <dbReference type="SAM" id="MobiDB-lite"/>
    </source>
</evidence>
<evidence type="ECO:0000256" key="6">
    <source>
        <dbReference type="ARBA" id="ARBA00022989"/>
    </source>
</evidence>
<accession>A0A7H8N4D0</accession>
<keyword evidence="5 9" id="KW-0812">Transmembrane</keyword>
<feature type="transmembrane region" description="Helical" evidence="9">
    <location>
        <begin position="126"/>
        <end position="145"/>
    </location>
</feature>
<feature type="transmembrane region" description="Helical" evidence="9">
    <location>
        <begin position="151"/>
        <end position="168"/>
    </location>
</feature>
<dbReference type="EMBL" id="CP054929">
    <property type="protein sequence ID" value="QKW49357.1"/>
    <property type="molecule type" value="Genomic_DNA"/>
</dbReference>
<feature type="transmembrane region" description="Helical" evidence="9">
    <location>
        <begin position="205"/>
        <end position="232"/>
    </location>
</feature>
<gene>
    <name evidence="11" type="ORF">HUT08_07150</name>
</gene>
<evidence type="ECO:0000256" key="1">
    <source>
        <dbReference type="ARBA" id="ARBA00004651"/>
    </source>
</evidence>
<evidence type="ECO:0000313" key="12">
    <source>
        <dbReference type="Proteomes" id="UP000509303"/>
    </source>
</evidence>
<evidence type="ECO:0000256" key="7">
    <source>
        <dbReference type="ARBA" id="ARBA00023136"/>
    </source>
</evidence>
<evidence type="ECO:0000256" key="2">
    <source>
        <dbReference type="ARBA" id="ARBA00022475"/>
    </source>
</evidence>
<dbReference type="GO" id="GO:0005886">
    <property type="term" value="C:plasma membrane"/>
    <property type="evidence" value="ECO:0007669"/>
    <property type="project" value="UniProtKB-SubCell"/>
</dbReference>
<feature type="transmembrane region" description="Helical" evidence="9">
    <location>
        <begin position="340"/>
        <end position="357"/>
    </location>
</feature>
<keyword evidence="12" id="KW-1185">Reference proteome</keyword>
<dbReference type="RefSeq" id="WP_176161091.1">
    <property type="nucleotide sequence ID" value="NZ_CP054929.1"/>
</dbReference>
<feature type="domain" description="Glycosyltransferase RgtA/B/C/D-like" evidence="10">
    <location>
        <begin position="117"/>
        <end position="261"/>
    </location>
</feature>
<evidence type="ECO:0000313" key="11">
    <source>
        <dbReference type="EMBL" id="QKW49357.1"/>
    </source>
</evidence>
<reference evidence="11 12" key="1">
    <citation type="submission" date="2020-06" db="EMBL/GenBank/DDBJ databases">
        <title>Genome mining for natural products.</title>
        <authorList>
            <person name="Zhang B."/>
            <person name="Shi J."/>
            <person name="Ge H."/>
        </authorList>
    </citation>
    <scope>NUCLEOTIDE SEQUENCE [LARGE SCALE GENOMIC DNA]</scope>
    <source>
        <strain evidence="11 12">NA00687</strain>
    </source>
</reference>
<evidence type="ECO:0000259" key="10">
    <source>
        <dbReference type="Pfam" id="PF13231"/>
    </source>
</evidence>
<dbReference type="InterPro" id="IPR050297">
    <property type="entry name" value="LipidA_mod_glycosyltrf_83"/>
</dbReference>
<evidence type="ECO:0000256" key="3">
    <source>
        <dbReference type="ARBA" id="ARBA00022676"/>
    </source>
</evidence>
<dbReference type="GO" id="GO:0010041">
    <property type="term" value="P:response to iron(III) ion"/>
    <property type="evidence" value="ECO:0007669"/>
    <property type="project" value="TreeGrafter"/>
</dbReference>
<keyword evidence="2" id="KW-1003">Cell membrane</keyword>
<dbReference type="Proteomes" id="UP000509303">
    <property type="component" value="Chromosome"/>
</dbReference>
<evidence type="ECO:0000256" key="9">
    <source>
        <dbReference type="SAM" id="Phobius"/>
    </source>
</evidence>
<dbReference type="Pfam" id="PF13231">
    <property type="entry name" value="PMT_2"/>
    <property type="match status" value="1"/>
</dbReference>
<evidence type="ECO:0000256" key="5">
    <source>
        <dbReference type="ARBA" id="ARBA00022692"/>
    </source>
</evidence>
<feature type="compositionally biased region" description="Low complexity" evidence="8">
    <location>
        <begin position="1"/>
        <end position="23"/>
    </location>
</feature>
<dbReference type="PANTHER" id="PTHR33908">
    <property type="entry name" value="MANNOSYLTRANSFERASE YKCB-RELATED"/>
    <property type="match status" value="1"/>
</dbReference>
<feature type="transmembrane region" description="Helical" evidence="9">
    <location>
        <begin position="94"/>
        <end position="114"/>
    </location>
</feature>
<feature type="region of interest" description="Disordered" evidence="8">
    <location>
        <begin position="1"/>
        <end position="36"/>
    </location>
</feature>
<feature type="transmembrane region" description="Helical" evidence="9">
    <location>
        <begin position="55"/>
        <end position="74"/>
    </location>
</feature>
<sequence length="522" mass="55840">MALTPPRARAADTATPTNTAAEPAEPRPTDTRTARPGGAFAWRLRTRLPRRARPYALVLLPAVLTLATGLWGLEREHSMWRDESTTYQVAHRDLGAMLRALGTVDVVHGLYYLLMYAVFACWDGGLWALRLPSLLAMAGAAAGVALIGRRLAGPGAGLAAGLVFALLPPVQRYAQEGRSYALVCACVVWGTYLLLRAVAGRTRWAWWGYAATMTLACLLHEFAVLALLAHGLTLRCARVRGDAFWSWARAAAGAAVPLAPLVVVSQQQARQVAWISAPGVGQVAAFLGLALAAGALARTVGERRGRIGLPALALPLFVVPTALLMAASALHPIYVDRYVLYGWLGFALLLGAALDRALRAARARGPATVGVLCGVVAALLVAQVPYALTLRTPDSRLDDTVAAARAVGELSEPGDGLLFLPFHRREPLMSAPGEFHGLRDLALAQDASSSGTLWGTELPPAVIRARLLRAHRVTAITDPRPSARPSPQEAVERAVLRDHFTVCERRPVRGMRVVRYARPGSC</sequence>
<feature type="transmembrane region" description="Helical" evidence="9">
    <location>
        <begin position="275"/>
        <end position="297"/>
    </location>
</feature>
<comment type="subcellular location">
    <subcellularLocation>
        <location evidence="1">Cell membrane</location>
        <topology evidence="1">Multi-pass membrane protein</topology>
    </subcellularLocation>
</comment>
<proteinExistence type="predicted"/>
<name>A0A7H8N4D0_9ACTN</name>
<organism evidence="11 12">
    <name type="scientific">Streptomyces buecherae</name>
    <dbReference type="NCBI Taxonomy" id="2763006"/>
    <lineage>
        <taxon>Bacteria</taxon>
        <taxon>Bacillati</taxon>
        <taxon>Actinomycetota</taxon>
        <taxon>Actinomycetes</taxon>
        <taxon>Kitasatosporales</taxon>
        <taxon>Streptomycetaceae</taxon>
        <taxon>Streptomyces</taxon>
    </lineage>
</organism>
<feature type="compositionally biased region" description="Basic and acidic residues" evidence="8">
    <location>
        <begin position="24"/>
        <end position="33"/>
    </location>
</feature>
<feature type="transmembrane region" description="Helical" evidence="9">
    <location>
        <begin position="369"/>
        <end position="388"/>
    </location>
</feature>